<feature type="domain" description="BFD-like [2Fe-2S]-binding" evidence="4">
    <location>
        <begin position="381"/>
        <end position="426"/>
    </location>
</feature>
<organism evidence="6 7">
    <name type="scientific">Actinorhabdospora filicis</name>
    <dbReference type="NCBI Taxonomy" id="1785913"/>
    <lineage>
        <taxon>Bacteria</taxon>
        <taxon>Bacillati</taxon>
        <taxon>Actinomycetota</taxon>
        <taxon>Actinomycetes</taxon>
        <taxon>Micromonosporales</taxon>
        <taxon>Micromonosporaceae</taxon>
        <taxon>Actinorhabdospora</taxon>
    </lineage>
</organism>
<dbReference type="RefSeq" id="WP_285666956.1">
    <property type="nucleotide sequence ID" value="NZ_BSTX01000006.1"/>
</dbReference>
<keyword evidence="2" id="KW-0285">Flavoprotein</keyword>
<dbReference type="EMBL" id="BSTX01000006">
    <property type="protein sequence ID" value="GLZ81477.1"/>
    <property type="molecule type" value="Genomic_DNA"/>
</dbReference>
<feature type="domain" description="FAD/NAD(P)-binding" evidence="5">
    <location>
        <begin position="2"/>
        <end position="272"/>
    </location>
</feature>
<dbReference type="InterPro" id="IPR050260">
    <property type="entry name" value="FAD-bd_OxRdtase"/>
</dbReference>
<dbReference type="Gene3D" id="3.50.50.60">
    <property type="entry name" value="FAD/NAD(P)-binding domain"/>
    <property type="match status" value="2"/>
</dbReference>
<comment type="caution">
    <text evidence="6">The sequence shown here is derived from an EMBL/GenBank/DDBJ whole genome shotgun (WGS) entry which is preliminary data.</text>
</comment>
<dbReference type="Gene3D" id="1.10.10.1100">
    <property type="entry name" value="BFD-like [2Fe-2S]-binding domain"/>
    <property type="match status" value="1"/>
</dbReference>
<dbReference type="Proteomes" id="UP001165079">
    <property type="component" value="Unassembled WGS sequence"/>
</dbReference>
<evidence type="ECO:0000313" key="7">
    <source>
        <dbReference type="Proteomes" id="UP001165079"/>
    </source>
</evidence>
<dbReference type="Pfam" id="PF04324">
    <property type="entry name" value="Fer2_BFD"/>
    <property type="match status" value="1"/>
</dbReference>
<accession>A0A9W6SSH5</accession>
<proteinExistence type="predicted"/>
<evidence type="ECO:0000259" key="5">
    <source>
        <dbReference type="Pfam" id="PF07992"/>
    </source>
</evidence>
<evidence type="ECO:0000256" key="3">
    <source>
        <dbReference type="ARBA" id="ARBA00022827"/>
    </source>
</evidence>
<dbReference type="GO" id="GO:0016491">
    <property type="term" value="F:oxidoreductase activity"/>
    <property type="evidence" value="ECO:0007669"/>
    <property type="project" value="InterPro"/>
</dbReference>
<reference evidence="6" key="1">
    <citation type="submission" date="2023-03" db="EMBL/GenBank/DDBJ databases">
        <title>Actinorhabdospora filicis NBRC 111898.</title>
        <authorList>
            <person name="Ichikawa N."/>
            <person name="Sato H."/>
            <person name="Tonouchi N."/>
        </authorList>
    </citation>
    <scope>NUCLEOTIDE SEQUENCE</scope>
    <source>
        <strain evidence="6">NBRC 111898</strain>
    </source>
</reference>
<dbReference type="SUPFAM" id="SSF51905">
    <property type="entry name" value="FAD/NAD(P)-binding domain"/>
    <property type="match status" value="1"/>
</dbReference>
<dbReference type="AlphaFoldDB" id="A0A9W6SSH5"/>
<dbReference type="InterPro" id="IPR023753">
    <property type="entry name" value="FAD/NAD-binding_dom"/>
</dbReference>
<sequence>MRIVIAGYGMAAARLAERLGGHDVTVVGEEPRPAYNRLLLAKVLTGTLTADDVALTGGGTARLGVAVSDVDPRARRVTLADGTGLPYDVLVLATGARPWTPPVENLDARVLRTLDDHLALAAEVRPGTEIAVLGGGVLGLETALALASMRARVTVVQPAGRLLERVLDDTASAVLERQCRHHGVSVLAGATAVRHEPGEGLKLDDGTFLPAAIVIAATGVRPRTELAERAGLAVDGGVIVDDGLRTSDPRVYAIGDCVRGAPGLVAHAWRQADVLAERLTGGERRDVPEPPVTRLRASGVDLTAFGRLDPDALRFSDPAGGRYGALSIVDGRVGGAVLLGLPDAAAHLADLHATGAPAPADRLALLFGRALPAGAAPAGGLVCRCAGVTRAFLVDAWRAGAPDPAAATRAGTGCGDCRDRIADLIARLEGESA</sequence>
<evidence type="ECO:0000256" key="1">
    <source>
        <dbReference type="ARBA" id="ARBA00001974"/>
    </source>
</evidence>
<dbReference type="PANTHER" id="PTHR43429:SF3">
    <property type="entry name" value="NITRITE REDUCTASE [NAD(P)H]"/>
    <property type="match status" value="1"/>
</dbReference>
<comment type="cofactor">
    <cofactor evidence="1">
        <name>FAD</name>
        <dbReference type="ChEBI" id="CHEBI:57692"/>
    </cofactor>
</comment>
<dbReference type="InterPro" id="IPR041854">
    <property type="entry name" value="BFD-like_2Fe2S-bd_dom_sf"/>
</dbReference>
<protein>
    <submittedName>
        <fullName evidence="6">FAD/NAD(P)-binding oxidoreductase</fullName>
    </submittedName>
</protein>
<dbReference type="PRINTS" id="PR00368">
    <property type="entry name" value="FADPNR"/>
</dbReference>
<evidence type="ECO:0000259" key="4">
    <source>
        <dbReference type="Pfam" id="PF04324"/>
    </source>
</evidence>
<dbReference type="PANTHER" id="PTHR43429">
    <property type="entry name" value="PYRIDINE NUCLEOTIDE-DISULFIDE OXIDOREDUCTASE DOMAIN-CONTAINING"/>
    <property type="match status" value="1"/>
</dbReference>
<keyword evidence="7" id="KW-1185">Reference proteome</keyword>
<evidence type="ECO:0000256" key="2">
    <source>
        <dbReference type="ARBA" id="ARBA00022630"/>
    </source>
</evidence>
<keyword evidence="3" id="KW-0274">FAD</keyword>
<dbReference type="Pfam" id="PF07992">
    <property type="entry name" value="Pyr_redox_2"/>
    <property type="match status" value="1"/>
</dbReference>
<dbReference type="InterPro" id="IPR007419">
    <property type="entry name" value="BFD-like_2Fe2S-bd_dom"/>
</dbReference>
<gene>
    <name evidence="6" type="primary">nasC</name>
    <name evidence="6" type="ORF">Afil01_62840</name>
</gene>
<dbReference type="InterPro" id="IPR036188">
    <property type="entry name" value="FAD/NAD-bd_sf"/>
</dbReference>
<name>A0A9W6SSH5_9ACTN</name>
<evidence type="ECO:0000313" key="6">
    <source>
        <dbReference type="EMBL" id="GLZ81477.1"/>
    </source>
</evidence>